<gene>
    <name evidence="2" type="ORF">SAMN04488006_0121</name>
</gene>
<dbReference type="RefSeq" id="WP_090230508.1">
    <property type="nucleotide sequence ID" value="NZ_FOZP01000011.1"/>
</dbReference>
<name>A0A1I6STX6_9FLAO</name>
<accession>A0A1I6STX6</accession>
<dbReference type="PANTHER" id="PTHR43265">
    <property type="entry name" value="ESTERASE ESTD"/>
    <property type="match status" value="1"/>
</dbReference>
<protein>
    <recommendedName>
        <fullName evidence="1">BD-FAE-like domain-containing protein</fullName>
    </recommendedName>
</protein>
<feature type="domain" description="BD-FAE-like" evidence="1">
    <location>
        <begin position="46"/>
        <end position="261"/>
    </location>
</feature>
<dbReference type="AlphaFoldDB" id="A0A1I6STX6"/>
<organism evidence="2 3">
    <name type="scientific">Lutibacter maritimus</name>
    <dbReference type="NCBI Taxonomy" id="593133"/>
    <lineage>
        <taxon>Bacteria</taxon>
        <taxon>Pseudomonadati</taxon>
        <taxon>Bacteroidota</taxon>
        <taxon>Flavobacteriia</taxon>
        <taxon>Flavobacteriales</taxon>
        <taxon>Flavobacteriaceae</taxon>
        <taxon>Lutibacter</taxon>
    </lineage>
</organism>
<keyword evidence="3" id="KW-1185">Reference proteome</keyword>
<reference evidence="3" key="1">
    <citation type="submission" date="2016-10" db="EMBL/GenBank/DDBJ databases">
        <authorList>
            <person name="Varghese N."/>
            <person name="Submissions S."/>
        </authorList>
    </citation>
    <scope>NUCLEOTIDE SEQUENCE [LARGE SCALE GENOMIC DNA]</scope>
    <source>
        <strain evidence="3">DSM 24450</strain>
    </source>
</reference>
<dbReference type="EMBL" id="FOZP01000011">
    <property type="protein sequence ID" value="SFS80377.1"/>
    <property type="molecule type" value="Genomic_DNA"/>
</dbReference>
<dbReference type="SUPFAM" id="SSF53474">
    <property type="entry name" value="alpha/beta-Hydrolases"/>
    <property type="match status" value="1"/>
</dbReference>
<dbReference type="Gene3D" id="3.40.50.1820">
    <property type="entry name" value="alpha/beta hydrolase"/>
    <property type="match status" value="1"/>
</dbReference>
<dbReference type="Pfam" id="PF20434">
    <property type="entry name" value="BD-FAE"/>
    <property type="match status" value="1"/>
</dbReference>
<dbReference type="Proteomes" id="UP000199312">
    <property type="component" value="Unassembled WGS sequence"/>
</dbReference>
<evidence type="ECO:0000313" key="3">
    <source>
        <dbReference type="Proteomes" id="UP000199312"/>
    </source>
</evidence>
<proteinExistence type="predicted"/>
<dbReference type="OrthoDB" id="9809549at2"/>
<dbReference type="InterPro" id="IPR053145">
    <property type="entry name" value="AB_hydrolase_Est10"/>
</dbReference>
<dbReference type="PANTHER" id="PTHR43265:SF1">
    <property type="entry name" value="ESTERASE ESTD"/>
    <property type="match status" value="1"/>
</dbReference>
<evidence type="ECO:0000313" key="2">
    <source>
        <dbReference type="EMBL" id="SFS80377.1"/>
    </source>
</evidence>
<evidence type="ECO:0000259" key="1">
    <source>
        <dbReference type="Pfam" id="PF20434"/>
    </source>
</evidence>
<sequence>MKLNILFIIFVFIYSFSFSQKKNYNEIAQEIPAYATTLNGTLLKINSNKKTPLVILIPGSGPTDRDGNNTAMKNNSLKFLAEKLAENNIASYRFDKSVLSFSKEQLATVDTLKFESFIYDAKAVISYFKNSKKYSKIIVAGHSQGSLVGMIASANNADAFISLEGAGRAIDEVLIEQIGKQAPFLKEETVRVLDSLKKEVIVEDFNPMLVSVFNKSVQPFLISWIKYNPQEEIKKLKIPTLIINGSKDIQVQNMDAELLHKATPNSQLFIIEDMNHILKEIKGDLNENMSSYNNPELPIKDELTTIITTFINELK</sequence>
<dbReference type="InterPro" id="IPR029058">
    <property type="entry name" value="AB_hydrolase_fold"/>
</dbReference>
<dbReference type="InterPro" id="IPR049492">
    <property type="entry name" value="BD-FAE-like_dom"/>
</dbReference>
<dbReference type="STRING" id="593133.SAMN04488006_0121"/>
<dbReference type="GO" id="GO:0052689">
    <property type="term" value="F:carboxylic ester hydrolase activity"/>
    <property type="evidence" value="ECO:0007669"/>
    <property type="project" value="TreeGrafter"/>
</dbReference>